<keyword evidence="3" id="KW-1185">Reference proteome</keyword>
<sequence length="459" mass="50021">MNSSSSTGHIILLVGGVEDTSKGYSKPKKSSGTEVRIYNLRSLISLARYTNSQSNQYGGIDLSKGKEKGKGKAKADTEWTTTNTLTLRDLSISQPNIPQEELPKALSEDYTILRSGRGSSTQGDTLLVKTYISASRIFVVIGTSSSIVIYGALRSPNENSGGIGEFTSARTFYLPSQPNHISFIQLPSIHDLPISTTQQADLQDDTASLFSYDDRSPINTRSSNESGNTLPRPPPSIREAERSDNNIPSLGLYVSFGSRACLIRVSDSTVLDLKLQSKSSSVGNTIAMGLSGALTKGDWGDILALKLNGGSEIYVVTRGKETFLFSAPFTIPSQSNSPLHTILWPESPCSVSASIDYNSTITEVEGEEVNIRLLSTSTTGNLHVQHLNFSASRIGKMKFKPFGSVSIGNLAKIVKTDNVIYDYQQESQGQQRIDQGQGGCWIRYKKKEGDWRIISLHRE</sequence>
<organism evidence="2 3">
    <name type="scientific">Kwoniella dendrophila CBS 6074</name>
    <dbReference type="NCBI Taxonomy" id="1295534"/>
    <lineage>
        <taxon>Eukaryota</taxon>
        <taxon>Fungi</taxon>
        <taxon>Dikarya</taxon>
        <taxon>Basidiomycota</taxon>
        <taxon>Agaricomycotina</taxon>
        <taxon>Tremellomycetes</taxon>
        <taxon>Tremellales</taxon>
        <taxon>Cryptococcaceae</taxon>
        <taxon>Kwoniella</taxon>
    </lineage>
</organism>
<evidence type="ECO:0008006" key="4">
    <source>
        <dbReference type="Google" id="ProtNLM"/>
    </source>
</evidence>
<dbReference type="Proteomes" id="UP001355207">
    <property type="component" value="Chromosome 2"/>
</dbReference>
<reference evidence="2 3" key="1">
    <citation type="submission" date="2024-01" db="EMBL/GenBank/DDBJ databases">
        <title>Comparative genomics of Cryptococcus and Kwoniella reveals pathogenesis evolution and contrasting modes of karyotype evolution via chromosome fusion or intercentromeric recombination.</title>
        <authorList>
            <person name="Coelho M.A."/>
            <person name="David-Palma M."/>
            <person name="Shea T."/>
            <person name="Bowers K."/>
            <person name="McGinley-Smith S."/>
            <person name="Mohammad A.W."/>
            <person name="Gnirke A."/>
            <person name="Yurkov A.M."/>
            <person name="Nowrousian M."/>
            <person name="Sun S."/>
            <person name="Cuomo C.A."/>
            <person name="Heitman J."/>
        </authorList>
    </citation>
    <scope>NUCLEOTIDE SEQUENCE [LARGE SCALE GENOMIC DNA]</scope>
    <source>
        <strain evidence="2 3">CBS 6074</strain>
    </source>
</reference>
<accession>A0AAX4JQS9</accession>
<name>A0AAX4JQS9_9TREE</name>
<dbReference type="EMBL" id="CP144099">
    <property type="protein sequence ID" value="WWC87084.1"/>
    <property type="molecule type" value="Genomic_DNA"/>
</dbReference>
<dbReference type="GeneID" id="91092642"/>
<dbReference type="AlphaFoldDB" id="A0AAX4JQS9"/>
<gene>
    <name evidence="2" type="ORF">L201_001970</name>
</gene>
<evidence type="ECO:0000256" key="1">
    <source>
        <dbReference type="SAM" id="MobiDB-lite"/>
    </source>
</evidence>
<feature type="compositionally biased region" description="Polar residues" evidence="1">
    <location>
        <begin position="217"/>
        <end position="229"/>
    </location>
</feature>
<evidence type="ECO:0000313" key="3">
    <source>
        <dbReference type="Proteomes" id="UP001355207"/>
    </source>
</evidence>
<feature type="region of interest" description="Disordered" evidence="1">
    <location>
        <begin position="210"/>
        <end position="243"/>
    </location>
</feature>
<proteinExistence type="predicted"/>
<evidence type="ECO:0000313" key="2">
    <source>
        <dbReference type="EMBL" id="WWC87084.1"/>
    </source>
</evidence>
<protein>
    <recommendedName>
        <fullName evidence="4">CNH domain-containing protein</fullName>
    </recommendedName>
</protein>
<dbReference type="RefSeq" id="XP_066073847.1">
    <property type="nucleotide sequence ID" value="XM_066217750.1"/>
</dbReference>